<evidence type="ECO:0000313" key="1">
    <source>
        <dbReference type="EMBL" id="DAG05207.1"/>
    </source>
</evidence>
<accession>A0A8S5VF02</accession>
<reference evidence="1" key="1">
    <citation type="journal article" date="2021" name="Proc. Natl. Acad. Sci. U.S.A.">
        <title>A Catalog of Tens of Thousands of Viruses from Human Metagenomes Reveals Hidden Associations with Chronic Diseases.</title>
        <authorList>
            <person name="Tisza M.J."/>
            <person name="Buck C.B."/>
        </authorList>
    </citation>
    <scope>NUCLEOTIDE SEQUENCE</scope>
    <source>
        <strain evidence="1">CtSXZ3</strain>
    </source>
</reference>
<name>A0A8S5VF02_9CAUD</name>
<organism evidence="1">
    <name type="scientific">Siphoviridae sp. ctSXZ3</name>
    <dbReference type="NCBI Taxonomy" id="2825510"/>
    <lineage>
        <taxon>Viruses</taxon>
        <taxon>Duplodnaviria</taxon>
        <taxon>Heunggongvirae</taxon>
        <taxon>Uroviricota</taxon>
        <taxon>Caudoviricetes</taxon>
    </lineage>
</organism>
<protein>
    <submittedName>
        <fullName evidence="1">Uncharacterized protein</fullName>
    </submittedName>
</protein>
<dbReference type="EMBL" id="BK016252">
    <property type="protein sequence ID" value="DAG05207.1"/>
    <property type="molecule type" value="Genomic_DNA"/>
</dbReference>
<proteinExistence type="predicted"/>
<sequence length="65" mass="7427">MTLNELIARLPERALDFEVRYLEVRGLSPDGDIEYYRLLFEGALAGKIEHYIDYGGTNGTYLDAE</sequence>